<sequence length="509" mass="60046">MNTINQVEKIYDELHELSVNYSKLNWTLYTTGYDFGCTEAFQRINEVLKNKDYFVTIRDLRNQPLNGVDKRKIEIIYNMFKNYHLSDELNDLNLKIQKKVNELSKVLNTFRYTFEGKKVSSVFLKQVMSSDSSRERRKEAYLTMNQINEPMIEAGFIDLLKLRKKFANKYGANDFVAYKLEENELDQDLFDDWLKQLHDLLPKMNETRTMYAKEYLDDDVIRPWDEAYISSQIAPSLNKQVDMSDYYEQIQSLFHVFGIDISEFNITYDIFPRANKSEWGYNFPVETAKDSRIIANVKNKFYEYGVLLHETGHAVHSFLLKPENGLLNRGVSGIISEGIANLFQSFLYSNLFYGAFFDDQKEVEEEFSKLKAYKKLNALRSINRIFFDHELYRSDIETLDDVYALYHRVHKEVLCEESPVTNPPWAFLIHHTTHPIYLHNYFMGDVTCEMLFKVFEERSGTKCTENPKEFSDFLKAEVIEPTGLYRYNDLFKRISGNDFSLAYLLSDEE</sequence>
<dbReference type="Gene3D" id="1.10.1370.30">
    <property type="match status" value="1"/>
</dbReference>
<dbReference type="eggNOG" id="COG1164">
    <property type="taxonomic scope" value="Bacteria"/>
</dbReference>
<evidence type="ECO:0000313" key="1">
    <source>
        <dbReference type="EMBL" id="ERJ11607.1"/>
    </source>
</evidence>
<proteinExistence type="predicted"/>
<dbReference type="PANTHER" id="PTHR11804">
    <property type="entry name" value="PROTEASE M3 THIMET OLIGOPEPTIDASE-RELATED"/>
    <property type="match status" value="1"/>
</dbReference>
<dbReference type="RefSeq" id="WP_008825454.1">
    <property type="nucleotide sequence ID" value="NZ_AFNU02000009.1"/>
</dbReference>
<dbReference type="AlphaFoldDB" id="U2DSY5"/>
<dbReference type="Proteomes" id="UP000005707">
    <property type="component" value="Unassembled WGS sequence"/>
</dbReference>
<accession>U2DSY5</accession>
<gene>
    <name evidence="1" type="ORF">HLPCO_002308</name>
</gene>
<reference evidence="1 2" key="2">
    <citation type="journal article" date="2013" name="PLoS ONE">
        <title>INDIGO - INtegrated Data Warehouse of MIcrobial GenOmes with Examples from the Red Sea Extremophiles.</title>
        <authorList>
            <person name="Alam I."/>
            <person name="Antunes A."/>
            <person name="Kamau A.A."/>
            <person name="Ba Alawi W."/>
            <person name="Kalkatawi M."/>
            <person name="Stingl U."/>
            <person name="Bajic V.B."/>
        </authorList>
    </citation>
    <scope>NUCLEOTIDE SEQUENCE [LARGE SCALE GENOMIC DNA]</scope>
    <source>
        <strain evidence="1 2">SSD-17B</strain>
    </source>
</reference>
<dbReference type="EMBL" id="AFNU02000009">
    <property type="protein sequence ID" value="ERJ11607.1"/>
    <property type="molecule type" value="Genomic_DNA"/>
</dbReference>
<dbReference type="GO" id="GO:0006508">
    <property type="term" value="P:proteolysis"/>
    <property type="evidence" value="ECO:0007669"/>
    <property type="project" value="InterPro"/>
</dbReference>
<evidence type="ECO:0000313" key="2">
    <source>
        <dbReference type="Proteomes" id="UP000005707"/>
    </source>
</evidence>
<organism evidence="1 2">
    <name type="scientific">Haloplasma contractile SSD-17B</name>
    <dbReference type="NCBI Taxonomy" id="1033810"/>
    <lineage>
        <taxon>Bacteria</taxon>
        <taxon>Bacillati</taxon>
        <taxon>Mycoplasmatota</taxon>
        <taxon>Mollicutes</taxon>
        <taxon>Haloplasmatales</taxon>
        <taxon>Haloplasmataceae</taxon>
        <taxon>Haloplasma</taxon>
    </lineage>
</organism>
<dbReference type="InterPro" id="IPR045090">
    <property type="entry name" value="Pept_M3A_M3B"/>
</dbReference>
<dbReference type="SUPFAM" id="SSF55486">
    <property type="entry name" value="Metalloproteases ('zincins'), catalytic domain"/>
    <property type="match status" value="1"/>
</dbReference>
<comment type="caution">
    <text evidence="1">The sequence shown here is derived from an EMBL/GenBank/DDBJ whole genome shotgun (WGS) entry which is preliminary data.</text>
</comment>
<name>U2DSY5_9MOLU</name>
<dbReference type="STRING" id="1033810.HLPCO_002308"/>
<dbReference type="GO" id="GO:0004222">
    <property type="term" value="F:metalloendopeptidase activity"/>
    <property type="evidence" value="ECO:0007669"/>
    <property type="project" value="InterPro"/>
</dbReference>
<dbReference type="GO" id="GO:0006518">
    <property type="term" value="P:peptide metabolic process"/>
    <property type="evidence" value="ECO:0007669"/>
    <property type="project" value="TreeGrafter"/>
</dbReference>
<dbReference type="PANTHER" id="PTHR11804:SF84">
    <property type="entry name" value="SACCHAROLYSIN"/>
    <property type="match status" value="1"/>
</dbReference>
<keyword evidence="2" id="KW-1185">Reference proteome</keyword>
<dbReference type="InParanoid" id="U2DSY5"/>
<reference evidence="1 2" key="1">
    <citation type="journal article" date="2011" name="J. Bacteriol.">
        <title>Genome sequence of Haloplasma contractile, an unusual contractile bacterium from a deep-sea anoxic brine lake.</title>
        <authorList>
            <person name="Antunes A."/>
            <person name="Alam I."/>
            <person name="El Dorry H."/>
            <person name="Siam R."/>
            <person name="Robertson A."/>
            <person name="Bajic V.B."/>
            <person name="Stingl U."/>
        </authorList>
    </citation>
    <scope>NUCLEOTIDE SEQUENCE [LARGE SCALE GENOMIC DNA]</scope>
    <source>
        <strain evidence="1 2">SSD-17B</strain>
    </source>
</reference>
<protein>
    <submittedName>
        <fullName evidence="1">Peptidase domain containing protein</fullName>
    </submittedName>
</protein>